<dbReference type="EMBL" id="JASPKY010000222">
    <property type="protein sequence ID" value="KAK9719157.1"/>
    <property type="molecule type" value="Genomic_DNA"/>
</dbReference>
<reference evidence="7 8" key="1">
    <citation type="journal article" date="2024" name="BMC Genomics">
        <title>De novo assembly and annotation of Popillia japonica's genome with initial clues to its potential as an invasive pest.</title>
        <authorList>
            <person name="Cucini C."/>
            <person name="Boschi S."/>
            <person name="Funari R."/>
            <person name="Cardaioli E."/>
            <person name="Iannotti N."/>
            <person name="Marturano G."/>
            <person name="Paoli F."/>
            <person name="Bruttini M."/>
            <person name="Carapelli A."/>
            <person name="Frati F."/>
            <person name="Nardi F."/>
        </authorList>
    </citation>
    <scope>NUCLEOTIDE SEQUENCE [LARGE SCALE GENOMIC DNA]</scope>
    <source>
        <strain evidence="7">DMR45628</strain>
    </source>
</reference>
<dbReference type="InterPro" id="IPR000873">
    <property type="entry name" value="AMP-dep_synth/lig_dom"/>
</dbReference>
<dbReference type="Gene3D" id="3.40.50.12780">
    <property type="entry name" value="N-terminal domain of ligase-like"/>
    <property type="match status" value="1"/>
</dbReference>
<evidence type="ECO:0000259" key="6">
    <source>
        <dbReference type="Pfam" id="PF13193"/>
    </source>
</evidence>
<name>A0AAW1KJJ1_POPJA</name>
<feature type="domain" description="AMP-binding enzyme C-terminal" evidence="6">
    <location>
        <begin position="448"/>
        <end position="524"/>
    </location>
</feature>
<accession>A0AAW1KJJ1</accession>
<dbReference type="PANTHER" id="PTHR24096">
    <property type="entry name" value="LONG-CHAIN-FATTY-ACID--COA LIGASE"/>
    <property type="match status" value="1"/>
</dbReference>
<evidence type="ECO:0000256" key="2">
    <source>
        <dbReference type="ARBA" id="ARBA00006432"/>
    </source>
</evidence>
<keyword evidence="3" id="KW-0436">Ligase</keyword>
<dbReference type="PROSITE" id="PS00455">
    <property type="entry name" value="AMP_BINDING"/>
    <property type="match status" value="1"/>
</dbReference>
<dbReference type="Pfam" id="PF13193">
    <property type="entry name" value="AMP-binding_C"/>
    <property type="match status" value="1"/>
</dbReference>
<dbReference type="Proteomes" id="UP001458880">
    <property type="component" value="Unassembled WGS sequence"/>
</dbReference>
<comment type="caution">
    <text evidence="7">The sequence shown here is derived from an EMBL/GenBank/DDBJ whole genome shotgun (WGS) entry which is preliminary data.</text>
</comment>
<keyword evidence="4" id="KW-0576">Peroxisome</keyword>
<comment type="similarity">
    <text evidence="2">Belongs to the ATP-dependent AMP-binding enzyme family.</text>
</comment>
<evidence type="ECO:0000313" key="8">
    <source>
        <dbReference type="Proteomes" id="UP001458880"/>
    </source>
</evidence>
<dbReference type="AlphaFoldDB" id="A0AAW1KJJ1"/>
<evidence type="ECO:0000259" key="5">
    <source>
        <dbReference type="Pfam" id="PF00501"/>
    </source>
</evidence>
<dbReference type="InterPro" id="IPR042099">
    <property type="entry name" value="ANL_N_sf"/>
</dbReference>
<keyword evidence="8" id="KW-1185">Reference proteome</keyword>
<dbReference type="Pfam" id="PF00501">
    <property type="entry name" value="AMP-binding"/>
    <property type="match status" value="1"/>
</dbReference>
<evidence type="ECO:0000313" key="7">
    <source>
        <dbReference type="EMBL" id="KAK9719157.1"/>
    </source>
</evidence>
<comment type="subcellular location">
    <subcellularLocation>
        <location evidence="1">Peroxisome</location>
    </subcellularLocation>
</comment>
<dbReference type="Gene3D" id="3.30.300.30">
    <property type="match status" value="1"/>
</dbReference>
<gene>
    <name evidence="7" type="ORF">QE152_g22824</name>
</gene>
<sequence length="539" mass="59966">MEYKTRRDNDIVYGEPLDLPDDDRGLGDFFYDACMKNSDKIFQIDGKTGRSETYSTIFQKSVRTAIEMRKMGLKEGDVITICSVNTMDSVVPVIAASFLNITIANLDPSLSLRDSVYLLRTVQPKIIFAEESAVEMVENICGQLSCKPSVVVMGATTKHIPFSEFLIEKPGENEFKPVVVRDTNCPAVLFFSSGTTGMPKPIKCSHRSLLMGAYSAKKMQMQPEVCIHVSSFYWISAYLFTMMAADCGGRKIIISKFDPEVLMSLIQKYKITLVFLASNVAYQLTKENTAGYDTSSLQNIFFMGSILNEEQLNKCQTYFPNSLASIGYGQTEASGFISVFCKARTTSLAKKHRGSTGLPMPGLEMKIVDPETETTLPPNVSGEIRIRSSSDAFFVGYYHADASDAFDSDGFLKTGDVGYLNEDNCLFITTRIKEMFKYQSWHIVPASIEKVIYEHPAVKEAAVVGIPHPVDGDHPMAIIILKEGYSNVNEDDIIDFVNARVLDREKLRAGAKIVADFRRTITGKIVRKDLRQAAIDGKL</sequence>
<dbReference type="SUPFAM" id="SSF56801">
    <property type="entry name" value="Acetyl-CoA synthetase-like"/>
    <property type="match status" value="1"/>
</dbReference>
<evidence type="ECO:0000256" key="4">
    <source>
        <dbReference type="ARBA" id="ARBA00023140"/>
    </source>
</evidence>
<dbReference type="InterPro" id="IPR025110">
    <property type="entry name" value="AMP-bd_C"/>
</dbReference>
<protein>
    <submittedName>
        <fullName evidence="7">AMP-binding enzyme C-terminal domain</fullName>
    </submittedName>
</protein>
<feature type="domain" description="AMP-dependent synthetase/ligase" evidence="5">
    <location>
        <begin position="32"/>
        <end position="398"/>
    </location>
</feature>
<dbReference type="InterPro" id="IPR045851">
    <property type="entry name" value="AMP-bd_C_sf"/>
</dbReference>
<evidence type="ECO:0000256" key="3">
    <source>
        <dbReference type="ARBA" id="ARBA00022598"/>
    </source>
</evidence>
<dbReference type="GO" id="GO:0005777">
    <property type="term" value="C:peroxisome"/>
    <property type="evidence" value="ECO:0007669"/>
    <property type="project" value="UniProtKB-SubCell"/>
</dbReference>
<dbReference type="PANTHER" id="PTHR24096:SF149">
    <property type="entry name" value="AMP-BINDING DOMAIN-CONTAINING PROTEIN-RELATED"/>
    <property type="match status" value="1"/>
</dbReference>
<evidence type="ECO:0000256" key="1">
    <source>
        <dbReference type="ARBA" id="ARBA00004275"/>
    </source>
</evidence>
<dbReference type="InterPro" id="IPR020845">
    <property type="entry name" value="AMP-binding_CS"/>
</dbReference>
<proteinExistence type="inferred from homology"/>
<organism evidence="7 8">
    <name type="scientific">Popillia japonica</name>
    <name type="common">Japanese beetle</name>
    <dbReference type="NCBI Taxonomy" id="7064"/>
    <lineage>
        <taxon>Eukaryota</taxon>
        <taxon>Metazoa</taxon>
        <taxon>Ecdysozoa</taxon>
        <taxon>Arthropoda</taxon>
        <taxon>Hexapoda</taxon>
        <taxon>Insecta</taxon>
        <taxon>Pterygota</taxon>
        <taxon>Neoptera</taxon>
        <taxon>Endopterygota</taxon>
        <taxon>Coleoptera</taxon>
        <taxon>Polyphaga</taxon>
        <taxon>Scarabaeiformia</taxon>
        <taxon>Scarabaeidae</taxon>
        <taxon>Rutelinae</taxon>
        <taxon>Popillia</taxon>
    </lineage>
</organism>
<dbReference type="GO" id="GO:0016405">
    <property type="term" value="F:CoA-ligase activity"/>
    <property type="evidence" value="ECO:0007669"/>
    <property type="project" value="TreeGrafter"/>
</dbReference>